<evidence type="ECO:0000256" key="1">
    <source>
        <dbReference type="SAM" id="MobiDB-lite"/>
    </source>
</evidence>
<proteinExistence type="predicted"/>
<keyword evidence="3" id="KW-1185">Reference proteome</keyword>
<reference evidence="2 3" key="1">
    <citation type="submission" date="2019-05" db="EMBL/GenBank/DDBJ databases">
        <title>Another draft genome of Portunus trituberculatus and its Hox gene families provides insights of decapod evolution.</title>
        <authorList>
            <person name="Jeong J.-H."/>
            <person name="Song I."/>
            <person name="Kim S."/>
            <person name="Choi T."/>
            <person name="Kim D."/>
            <person name="Ryu S."/>
            <person name="Kim W."/>
        </authorList>
    </citation>
    <scope>NUCLEOTIDE SEQUENCE [LARGE SCALE GENOMIC DNA]</scope>
    <source>
        <tissue evidence="2">Muscle</tissue>
    </source>
</reference>
<gene>
    <name evidence="2" type="ORF">E2C01_061785</name>
</gene>
<protein>
    <submittedName>
        <fullName evidence="2">Uncharacterized protein</fullName>
    </submittedName>
</protein>
<evidence type="ECO:0000313" key="2">
    <source>
        <dbReference type="EMBL" id="MPC67608.1"/>
    </source>
</evidence>
<dbReference type="AlphaFoldDB" id="A0A5B7HFC6"/>
<dbReference type="Proteomes" id="UP000324222">
    <property type="component" value="Unassembled WGS sequence"/>
</dbReference>
<feature type="compositionally biased region" description="Acidic residues" evidence="1">
    <location>
        <begin position="66"/>
        <end position="81"/>
    </location>
</feature>
<feature type="region of interest" description="Disordered" evidence="1">
    <location>
        <begin position="41"/>
        <end position="93"/>
    </location>
</feature>
<feature type="compositionally biased region" description="Basic and acidic residues" evidence="1">
    <location>
        <begin position="82"/>
        <end position="93"/>
    </location>
</feature>
<dbReference type="EMBL" id="VSRR010026492">
    <property type="protein sequence ID" value="MPC67608.1"/>
    <property type="molecule type" value="Genomic_DNA"/>
</dbReference>
<comment type="caution">
    <text evidence="2">The sequence shown here is derived from an EMBL/GenBank/DDBJ whole genome shotgun (WGS) entry which is preliminary data.</text>
</comment>
<feature type="compositionally biased region" description="Basic and acidic residues" evidence="1">
    <location>
        <begin position="43"/>
        <end position="53"/>
    </location>
</feature>
<sequence length="93" mass="10530">MFTGLEALMTMDECHCGINEEDKGKTGSGDGQCPEVSLVIFRDGLDGDPEARTQRVSGQKGRKDEDGEEEEEEKEEEEEEKKDEKMPQYEREA</sequence>
<evidence type="ECO:0000313" key="3">
    <source>
        <dbReference type="Proteomes" id="UP000324222"/>
    </source>
</evidence>
<accession>A0A5B7HFC6</accession>
<organism evidence="2 3">
    <name type="scientific">Portunus trituberculatus</name>
    <name type="common">Swimming crab</name>
    <name type="synonym">Neptunus trituberculatus</name>
    <dbReference type="NCBI Taxonomy" id="210409"/>
    <lineage>
        <taxon>Eukaryota</taxon>
        <taxon>Metazoa</taxon>
        <taxon>Ecdysozoa</taxon>
        <taxon>Arthropoda</taxon>
        <taxon>Crustacea</taxon>
        <taxon>Multicrustacea</taxon>
        <taxon>Malacostraca</taxon>
        <taxon>Eumalacostraca</taxon>
        <taxon>Eucarida</taxon>
        <taxon>Decapoda</taxon>
        <taxon>Pleocyemata</taxon>
        <taxon>Brachyura</taxon>
        <taxon>Eubrachyura</taxon>
        <taxon>Portunoidea</taxon>
        <taxon>Portunidae</taxon>
        <taxon>Portuninae</taxon>
        <taxon>Portunus</taxon>
    </lineage>
</organism>
<name>A0A5B7HFC6_PORTR</name>